<dbReference type="InterPro" id="IPR003661">
    <property type="entry name" value="HisK_dim/P_dom"/>
</dbReference>
<dbReference type="PROSITE" id="PS01124">
    <property type="entry name" value="HTH_ARAC_FAMILY_2"/>
    <property type="match status" value="1"/>
</dbReference>
<feature type="domain" description="Response regulatory" evidence="10">
    <location>
        <begin position="1092"/>
        <end position="1207"/>
    </location>
</feature>
<reference evidence="12" key="1">
    <citation type="journal article" date="2019" name="Int. J. Syst. Evol. Microbiol.">
        <title>The Global Catalogue of Microorganisms (GCM) 10K type strain sequencing project: providing services to taxonomists for standard genome sequencing and annotation.</title>
        <authorList>
            <consortium name="The Broad Institute Genomics Platform"/>
            <consortium name="The Broad Institute Genome Sequencing Center for Infectious Disease"/>
            <person name="Wu L."/>
            <person name="Ma J."/>
        </authorList>
    </citation>
    <scope>NUCLEOTIDE SEQUENCE [LARGE SCALE GENOMIC DNA]</scope>
    <source>
        <strain evidence="12">KCTC 52416</strain>
    </source>
</reference>
<feature type="domain" description="Histidine kinase" evidence="9">
    <location>
        <begin position="855"/>
        <end position="1070"/>
    </location>
</feature>
<evidence type="ECO:0000256" key="2">
    <source>
        <dbReference type="ARBA" id="ARBA00012438"/>
    </source>
</evidence>
<dbReference type="SMART" id="SM00342">
    <property type="entry name" value="HTH_ARAC"/>
    <property type="match status" value="1"/>
</dbReference>
<gene>
    <name evidence="11" type="ORF">ACFOET_19625</name>
</gene>
<name>A0ABV7JU97_9SPHI</name>
<dbReference type="CDD" id="cd00082">
    <property type="entry name" value="HisKA"/>
    <property type="match status" value="1"/>
</dbReference>
<dbReference type="SUPFAM" id="SSF52172">
    <property type="entry name" value="CheY-like"/>
    <property type="match status" value="1"/>
</dbReference>
<evidence type="ECO:0000259" key="8">
    <source>
        <dbReference type="PROSITE" id="PS01124"/>
    </source>
</evidence>
<evidence type="ECO:0000259" key="10">
    <source>
        <dbReference type="PROSITE" id="PS50110"/>
    </source>
</evidence>
<dbReference type="Gene3D" id="1.10.287.130">
    <property type="match status" value="1"/>
</dbReference>
<dbReference type="Pfam" id="PF00512">
    <property type="entry name" value="HisKA"/>
    <property type="match status" value="1"/>
</dbReference>
<feature type="domain" description="HTH araC/xylS-type" evidence="8">
    <location>
        <begin position="1239"/>
        <end position="1337"/>
    </location>
</feature>
<keyword evidence="3 6" id="KW-0597">Phosphoprotein</keyword>
<dbReference type="InterPro" id="IPR001789">
    <property type="entry name" value="Sig_transdc_resp-reg_receiver"/>
</dbReference>
<dbReference type="Gene3D" id="2.60.40.10">
    <property type="entry name" value="Immunoglobulins"/>
    <property type="match status" value="1"/>
</dbReference>
<dbReference type="Gene3D" id="2.130.10.10">
    <property type="entry name" value="YVTN repeat-like/Quinoprotein amine dehydrogenase"/>
    <property type="match status" value="2"/>
</dbReference>
<dbReference type="SUPFAM" id="SSF63829">
    <property type="entry name" value="Calcium-dependent phosphotriesterase"/>
    <property type="match status" value="3"/>
</dbReference>
<dbReference type="Pfam" id="PF02518">
    <property type="entry name" value="HATPase_c"/>
    <property type="match status" value="1"/>
</dbReference>
<evidence type="ECO:0000256" key="6">
    <source>
        <dbReference type="PROSITE-ProRule" id="PRU00169"/>
    </source>
</evidence>
<dbReference type="InterPro" id="IPR009057">
    <property type="entry name" value="Homeodomain-like_sf"/>
</dbReference>
<dbReference type="SUPFAM" id="SSF55874">
    <property type="entry name" value="ATPase domain of HSP90 chaperone/DNA topoisomerase II/histidine kinase"/>
    <property type="match status" value="1"/>
</dbReference>
<dbReference type="SMART" id="SM00387">
    <property type="entry name" value="HATPase_c"/>
    <property type="match status" value="1"/>
</dbReference>
<dbReference type="InterPro" id="IPR004358">
    <property type="entry name" value="Sig_transdc_His_kin-like_C"/>
</dbReference>
<dbReference type="InterPro" id="IPR013783">
    <property type="entry name" value="Ig-like_fold"/>
</dbReference>
<evidence type="ECO:0000256" key="3">
    <source>
        <dbReference type="ARBA" id="ARBA00022553"/>
    </source>
</evidence>
<dbReference type="Gene3D" id="1.10.10.60">
    <property type="entry name" value="Homeodomain-like"/>
    <property type="match status" value="1"/>
</dbReference>
<feature type="region of interest" description="Disordered" evidence="7">
    <location>
        <begin position="1069"/>
        <end position="1089"/>
    </location>
</feature>
<dbReference type="Pfam" id="PF00072">
    <property type="entry name" value="Response_reg"/>
    <property type="match status" value="1"/>
</dbReference>
<accession>A0ABV7JU97</accession>
<proteinExistence type="predicted"/>
<dbReference type="SUPFAM" id="SSF46689">
    <property type="entry name" value="Homeodomain-like"/>
    <property type="match status" value="1"/>
</dbReference>
<comment type="catalytic activity">
    <reaction evidence="1">
        <text>ATP + protein L-histidine = ADP + protein N-phospho-L-histidine.</text>
        <dbReference type="EC" id="2.7.13.3"/>
    </reaction>
</comment>
<dbReference type="InterPro" id="IPR036890">
    <property type="entry name" value="HATPase_C_sf"/>
</dbReference>
<evidence type="ECO:0000256" key="4">
    <source>
        <dbReference type="ARBA" id="ARBA00023015"/>
    </source>
</evidence>
<dbReference type="PROSITE" id="PS50110">
    <property type="entry name" value="RESPONSE_REGULATORY"/>
    <property type="match status" value="1"/>
</dbReference>
<dbReference type="InterPro" id="IPR005467">
    <property type="entry name" value="His_kinase_dom"/>
</dbReference>
<dbReference type="Gene3D" id="3.30.565.10">
    <property type="entry name" value="Histidine kinase-like ATPase, C-terminal domain"/>
    <property type="match status" value="1"/>
</dbReference>
<feature type="modified residue" description="4-aspartylphosphate" evidence="6">
    <location>
        <position position="1140"/>
    </location>
</feature>
<dbReference type="InterPro" id="IPR011123">
    <property type="entry name" value="Y_Y_Y"/>
</dbReference>
<dbReference type="Proteomes" id="UP001595526">
    <property type="component" value="Unassembled WGS sequence"/>
</dbReference>
<dbReference type="Pfam" id="PF07494">
    <property type="entry name" value="Reg_prop"/>
    <property type="match status" value="9"/>
</dbReference>
<dbReference type="CDD" id="cd00075">
    <property type="entry name" value="HATPase"/>
    <property type="match status" value="1"/>
</dbReference>
<dbReference type="EMBL" id="JBHRTA010000061">
    <property type="protein sequence ID" value="MFC3199838.1"/>
    <property type="molecule type" value="Genomic_DNA"/>
</dbReference>
<dbReference type="PRINTS" id="PR00344">
    <property type="entry name" value="BCTRLSENSOR"/>
</dbReference>
<dbReference type="SMART" id="SM00448">
    <property type="entry name" value="REC"/>
    <property type="match status" value="1"/>
</dbReference>
<dbReference type="SMART" id="SM00388">
    <property type="entry name" value="HisKA"/>
    <property type="match status" value="1"/>
</dbReference>
<evidence type="ECO:0000256" key="5">
    <source>
        <dbReference type="ARBA" id="ARBA00023163"/>
    </source>
</evidence>
<protein>
    <recommendedName>
        <fullName evidence="2">histidine kinase</fullName>
        <ecNumber evidence="2">2.7.13.3</ecNumber>
    </recommendedName>
</protein>
<dbReference type="CDD" id="cd17574">
    <property type="entry name" value="REC_OmpR"/>
    <property type="match status" value="1"/>
</dbReference>
<dbReference type="InterPro" id="IPR011006">
    <property type="entry name" value="CheY-like_superfamily"/>
</dbReference>
<sequence length="1337" mass="149688">MAKYDGDMNLLLYLSVIGFALLLSLRSTAQPFQFQQLNVEDGLSHNHVTTIVKDGRGFLWFGSPAGLSRYDGHEIKVFRHEAQKPHSIADNDIQGLFIGPDSRLWVKTKSGMNIYDGSREHFVRNVDSVLLSLGLPIAEILDIRRSPGGECWFLQIGGLVSCFDERKRAVTSLPWPDPEVPVTGIALDDAGNAWSVDRNGSVYQVGSGPAAGARLRESIGSGGVMADFRLMIDRNGRPWVYAPGRPMGVYWWPERQGSPVHLTTSSAGMRLSNPIIFGIAEDPDGNIWIATDHGGVNLVDTKTRQVSYLLHDAYNDRTISQNSVMTLYCDRDGIMWAGTFKRGVSYYHSSQIQFVLHQRQRGTGEAVLPFDDINQFVEDQRGNVWIGTNGGGLVYYDRRANRFTQYQHDPDDPHSLGSDVVVNLYIDREGMLWIGTYFGGLNRFDGKRFVRYMHDPDNPASIPDNSVWEIYEDSQGRFWVGTLTSGLALLDRNTGIFTRLGSGEQGFTSSAYISAIAEDHSGGLWFGTASGIELLTPDGTFQRFSFTANTPGALSHDHVNAIIEDSRHRIWVATRDGINLYDASAGTFRAFRTADGLPDNTVLGVVEDGDGTIWVSTTRGISAIREEEGSPGQWRFWNYDRRDGLQANAFNEDAAFRMSTGELFFGGPSGFNIIDPARAQSPPLAPDRPVLTDVQLFNSSVDVAQWTGHNQLRLAYDQNVLGFVVASLYFFNKDRAHFRYRLGGFDKQWQAMDRHTRKVTFTNLDPGDYRFEVMVSADGETWSEPYTMATVKIMPPFWKTGWAYLLYIAGFAGAILAIRHVERTREKTRFALQQERQHAAQVAELDRLKTRFFTNVSHEFRSPINLILAAMDKLQAETRSVIGSRHLSVIERNARRLLHLVNQLLDFRKADMQELRAHVEQADLAYAVVQHLESFNDLAESKNITYHYSLSDARYEAWFDLEKVERILFNLLSNAFKFTPVGGRVTVSVSFEDSMTLVVRDTGIGIPETARKHIFDRYFQHDMPSSMLNQGSGIGLAITKEYVQLLGGRIDVESVPELGSVFTVVLPLSPPPGQTGNNPPEGGKGESKAKKRMLLVEDDADFRFYLKDHLRDSLAVYEAGDAATGWVKALAVHPDIVVSDVAMPGEDGLAFCRRLKGDPRTRHIPVILLTAMDDETMQLAGIDSGATDYITKPFNFELLRSKLNSILRQKDSMEQTYKKRIDVRAATSKGESADELFLRKALESVERHMAEPGFSVESLASEMNLSRVALYKRILTLTGHTPSEFIRNIRLKHAAQLLEQSGTTVAEIAYKVGFNNPKQFSKYFKALYGVGPAAYRK</sequence>
<evidence type="ECO:0000313" key="11">
    <source>
        <dbReference type="EMBL" id="MFC3199838.1"/>
    </source>
</evidence>
<dbReference type="SUPFAM" id="SSF47384">
    <property type="entry name" value="Homodimeric domain of signal transducing histidine kinase"/>
    <property type="match status" value="1"/>
</dbReference>
<evidence type="ECO:0000256" key="1">
    <source>
        <dbReference type="ARBA" id="ARBA00000085"/>
    </source>
</evidence>
<keyword evidence="4" id="KW-0805">Transcription regulation</keyword>
<dbReference type="Pfam" id="PF12833">
    <property type="entry name" value="HTH_18"/>
    <property type="match status" value="1"/>
</dbReference>
<dbReference type="InterPro" id="IPR036097">
    <property type="entry name" value="HisK_dim/P_sf"/>
</dbReference>
<keyword evidence="12" id="KW-1185">Reference proteome</keyword>
<dbReference type="RefSeq" id="WP_379025848.1">
    <property type="nucleotide sequence ID" value="NZ_JBHRTA010000061.1"/>
</dbReference>
<evidence type="ECO:0000256" key="7">
    <source>
        <dbReference type="SAM" id="MobiDB-lite"/>
    </source>
</evidence>
<organism evidence="11 12">
    <name type="scientific">Parapedobacter deserti</name>
    <dbReference type="NCBI Taxonomy" id="1912957"/>
    <lineage>
        <taxon>Bacteria</taxon>
        <taxon>Pseudomonadati</taxon>
        <taxon>Bacteroidota</taxon>
        <taxon>Sphingobacteriia</taxon>
        <taxon>Sphingobacteriales</taxon>
        <taxon>Sphingobacteriaceae</taxon>
        <taxon>Parapedobacter</taxon>
    </lineage>
</organism>
<evidence type="ECO:0000259" key="9">
    <source>
        <dbReference type="PROSITE" id="PS50109"/>
    </source>
</evidence>
<dbReference type="PROSITE" id="PS50109">
    <property type="entry name" value="HIS_KIN"/>
    <property type="match status" value="1"/>
</dbReference>
<dbReference type="InterPro" id="IPR003594">
    <property type="entry name" value="HATPase_dom"/>
</dbReference>
<dbReference type="Gene3D" id="3.40.50.2300">
    <property type="match status" value="1"/>
</dbReference>
<dbReference type="PANTHER" id="PTHR43547:SF2">
    <property type="entry name" value="HYBRID SIGNAL TRANSDUCTION HISTIDINE KINASE C"/>
    <property type="match status" value="1"/>
</dbReference>
<dbReference type="InterPro" id="IPR018060">
    <property type="entry name" value="HTH_AraC"/>
</dbReference>
<dbReference type="InterPro" id="IPR011110">
    <property type="entry name" value="Reg_prop"/>
</dbReference>
<dbReference type="EC" id="2.7.13.3" evidence="2"/>
<dbReference type="Pfam" id="PF07495">
    <property type="entry name" value="Y_Y_Y"/>
    <property type="match status" value="1"/>
</dbReference>
<keyword evidence="5" id="KW-0804">Transcription</keyword>
<comment type="caution">
    <text evidence="11">The sequence shown here is derived from an EMBL/GenBank/DDBJ whole genome shotgun (WGS) entry which is preliminary data.</text>
</comment>
<dbReference type="PANTHER" id="PTHR43547">
    <property type="entry name" value="TWO-COMPONENT HISTIDINE KINASE"/>
    <property type="match status" value="1"/>
</dbReference>
<evidence type="ECO:0000313" key="12">
    <source>
        <dbReference type="Proteomes" id="UP001595526"/>
    </source>
</evidence>
<dbReference type="InterPro" id="IPR015943">
    <property type="entry name" value="WD40/YVTN_repeat-like_dom_sf"/>
</dbReference>